<protein>
    <submittedName>
        <fullName evidence="1">Uncharacterized protein</fullName>
    </submittedName>
</protein>
<proteinExistence type="predicted"/>
<reference evidence="1" key="1">
    <citation type="journal article" date="2022" name="IScience">
        <title>Evolution of zygomycete secretomes and the origins of terrestrial fungal ecologies.</title>
        <authorList>
            <person name="Chang Y."/>
            <person name="Wang Y."/>
            <person name="Mondo S."/>
            <person name="Ahrendt S."/>
            <person name="Andreopoulos W."/>
            <person name="Barry K."/>
            <person name="Beard J."/>
            <person name="Benny G.L."/>
            <person name="Blankenship S."/>
            <person name="Bonito G."/>
            <person name="Cuomo C."/>
            <person name="Desiro A."/>
            <person name="Gervers K.A."/>
            <person name="Hundley H."/>
            <person name="Kuo A."/>
            <person name="LaButti K."/>
            <person name="Lang B.F."/>
            <person name="Lipzen A."/>
            <person name="O'Donnell K."/>
            <person name="Pangilinan J."/>
            <person name="Reynolds N."/>
            <person name="Sandor L."/>
            <person name="Smith M.E."/>
            <person name="Tsang A."/>
            <person name="Grigoriev I.V."/>
            <person name="Stajich J.E."/>
            <person name="Spatafora J.W."/>
        </authorList>
    </citation>
    <scope>NUCLEOTIDE SEQUENCE</scope>
    <source>
        <strain evidence="1">RSA 2281</strain>
    </source>
</reference>
<dbReference type="AlphaFoldDB" id="A0AAD5JZW6"/>
<accession>A0AAD5JZW6</accession>
<evidence type="ECO:0000313" key="1">
    <source>
        <dbReference type="EMBL" id="KAI9262287.1"/>
    </source>
</evidence>
<dbReference type="Proteomes" id="UP001209540">
    <property type="component" value="Unassembled WGS sequence"/>
</dbReference>
<sequence>MGKFKARYDAFFDTDAVRRKKINTEKSRNNPVCLQSTKKLSAPINKGRPISIVKIQDQEVLFRTLEIQIRTYLETDVMKRIHRRHKPMYFEDQDKSVLNLELCLIEPYIPVKDRRERHIPHITGMEILETLPSGIHEKVKVISIDKIIRQVHVAPNYSTNKDKNGYYQQYLLNHDIDTYNWSENEGVLLDPDEDLIT</sequence>
<organism evidence="1 2">
    <name type="scientific">Phascolomyces articulosus</name>
    <dbReference type="NCBI Taxonomy" id="60185"/>
    <lineage>
        <taxon>Eukaryota</taxon>
        <taxon>Fungi</taxon>
        <taxon>Fungi incertae sedis</taxon>
        <taxon>Mucoromycota</taxon>
        <taxon>Mucoromycotina</taxon>
        <taxon>Mucoromycetes</taxon>
        <taxon>Mucorales</taxon>
        <taxon>Lichtheimiaceae</taxon>
        <taxon>Phascolomyces</taxon>
    </lineage>
</organism>
<reference evidence="1" key="2">
    <citation type="submission" date="2023-02" db="EMBL/GenBank/DDBJ databases">
        <authorList>
            <consortium name="DOE Joint Genome Institute"/>
            <person name="Mondo S.J."/>
            <person name="Chang Y."/>
            <person name="Wang Y."/>
            <person name="Ahrendt S."/>
            <person name="Andreopoulos W."/>
            <person name="Barry K."/>
            <person name="Beard J."/>
            <person name="Benny G.L."/>
            <person name="Blankenship S."/>
            <person name="Bonito G."/>
            <person name="Cuomo C."/>
            <person name="Desiro A."/>
            <person name="Gervers K.A."/>
            <person name="Hundley H."/>
            <person name="Kuo A."/>
            <person name="LaButti K."/>
            <person name="Lang B.F."/>
            <person name="Lipzen A."/>
            <person name="O'Donnell K."/>
            <person name="Pangilinan J."/>
            <person name="Reynolds N."/>
            <person name="Sandor L."/>
            <person name="Smith M.W."/>
            <person name="Tsang A."/>
            <person name="Grigoriev I.V."/>
            <person name="Stajich J.E."/>
            <person name="Spatafora J.W."/>
        </authorList>
    </citation>
    <scope>NUCLEOTIDE SEQUENCE</scope>
    <source>
        <strain evidence="1">RSA 2281</strain>
    </source>
</reference>
<keyword evidence="2" id="KW-1185">Reference proteome</keyword>
<evidence type="ECO:0000313" key="2">
    <source>
        <dbReference type="Proteomes" id="UP001209540"/>
    </source>
</evidence>
<dbReference type="EMBL" id="JAIXMP010000014">
    <property type="protein sequence ID" value="KAI9262287.1"/>
    <property type="molecule type" value="Genomic_DNA"/>
</dbReference>
<comment type="caution">
    <text evidence="1">The sequence shown here is derived from an EMBL/GenBank/DDBJ whole genome shotgun (WGS) entry which is preliminary data.</text>
</comment>
<gene>
    <name evidence="1" type="ORF">BDA99DRAFT_537629</name>
</gene>
<name>A0AAD5JZW6_9FUNG</name>